<dbReference type="AlphaFoldDB" id="A0A2M3ZWT9"/>
<keyword evidence="1" id="KW-0732">Signal</keyword>
<evidence type="ECO:0000256" key="1">
    <source>
        <dbReference type="SAM" id="SignalP"/>
    </source>
</evidence>
<feature type="chain" id="PRO_5014856738" evidence="1">
    <location>
        <begin position="18"/>
        <end position="77"/>
    </location>
</feature>
<feature type="signal peptide" evidence="1">
    <location>
        <begin position="1"/>
        <end position="17"/>
    </location>
</feature>
<accession>A0A2M3ZWT9</accession>
<proteinExistence type="predicted"/>
<reference evidence="2" key="1">
    <citation type="submission" date="2018-01" db="EMBL/GenBank/DDBJ databases">
        <title>An insight into the sialome of Amazonian anophelines.</title>
        <authorList>
            <person name="Ribeiro J.M."/>
            <person name="Scarpassa V."/>
            <person name="Calvo E."/>
        </authorList>
    </citation>
    <scope>NUCLEOTIDE SEQUENCE</scope>
    <source>
        <tissue evidence="2">Salivary glands</tissue>
    </source>
</reference>
<protein>
    <submittedName>
        <fullName evidence="2">Putative secreted peptide</fullName>
    </submittedName>
</protein>
<organism evidence="2">
    <name type="scientific">Anopheles braziliensis</name>
    <dbReference type="NCBI Taxonomy" id="58242"/>
    <lineage>
        <taxon>Eukaryota</taxon>
        <taxon>Metazoa</taxon>
        <taxon>Ecdysozoa</taxon>
        <taxon>Arthropoda</taxon>
        <taxon>Hexapoda</taxon>
        <taxon>Insecta</taxon>
        <taxon>Pterygota</taxon>
        <taxon>Neoptera</taxon>
        <taxon>Endopterygota</taxon>
        <taxon>Diptera</taxon>
        <taxon>Nematocera</taxon>
        <taxon>Culicoidea</taxon>
        <taxon>Culicidae</taxon>
        <taxon>Anophelinae</taxon>
        <taxon>Anopheles</taxon>
    </lineage>
</organism>
<sequence length="77" mass="8808">MRLRLMLLLFLWPASFATIRVGKRCHSDTGHGMVVMVMMITDRRPRCGRTVVIDEHEFASSIAVANRIRTHDRTGGR</sequence>
<dbReference type="EMBL" id="GGFM01012107">
    <property type="protein sequence ID" value="MBW32858.1"/>
    <property type="molecule type" value="Transcribed_RNA"/>
</dbReference>
<evidence type="ECO:0000313" key="2">
    <source>
        <dbReference type="EMBL" id="MBW32858.1"/>
    </source>
</evidence>
<name>A0A2M3ZWT9_9DIPT</name>